<reference evidence="3" key="1">
    <citation type="submission" date="2022-06" db="EMBL/GenBank/DDBJ databases">
        <authorList>
            <person name="Goudenege D."/>
            <person name="Le Roux F."/>
        </authorList>
    </citation>
    <scope>NUCLEOTIDE SEQUENCE</scope>
    <source>
        <strain evidence="3">12-063</strain>
    </source>
</reference>
<protein>
    <submittedName>
        <fullName evidence="3">TnsD domain-containing protein</fullName>
    </submittedName>
</protein>
<evidence type="ECO:0000259" key="2">
    <source>
        <dbReference type="Pfam" id="PF15978"/>
    </source>
</evidence>
<feature type="domain" description="TniQ" evidence="1">
    <location>
        <begin position="2"/>
        <end position="154"/>
    </location>
</feature>
<gene>
    <name evidence="3" type="ORF">VAE063_530004</name>
</gene>
<evidence type="ECO:0000259" key="1">
    <source>
        <dbReference type="Pfam" id="PF06527"/>
    </source>
</evidence>
<comment type="caution">
    <text evidence="3">The sequence shown here is derived from an EMBL/GenBank/DDBJ whole genome shotgun (WGS) entry which is preliminary data.</text>
</comment>
<keyword evidence="4" id="KW-1185">Reference proteome</keyword>
<dbReference type="InterPro" id="IPR032750">
    <property type="entry name" value="TnsD_C"/>
</dbReference>
<dbReference type="RefSeq" id="WP_168786358.1">
    <property type="nucleotide sequence ID" value="NZ_CALYLF010000068.1"/>
</dbReference>
<proteinExistence type="predicted"/>
<name>A0ABN8TMC4_9VIBR</name>
<feature type="domain" description="Transposon Tn7 transposition protein TnsD C-terminal" evidence="2">
    <location>
        <begin position="211"/>
        <end position="520"/>
    </location>
</feature>
<evidence type="ECO:0000313" key="3">
    <source>
        <dbReference type="EMBL" id="CAH8207230.1"/>
    </source>
</evidence>
<dbReference type="InterPro" id="IPR009492">
    <property type="entry name" value="TniQ"/>
</dbReference>
<organism evidence="3 4">
    <name type="scientific">Vibrio aestuarianus</name>
    <dbReference type="NCBI Taxonomy" id="28171"/>
    <lineage>
        <taxon>Bacteria</taxon>
        <taxon>Pseudomonadati</taxon>
        <taxon>Pseudomonadota</taxon>
        <taxon>Gammaproteobacteria</taxon>
        <taxon>Vibrionales</taxon>
        <taxon>Vibrionaceae</taxon>
        <taxon>Vibrio</taxon>
    </lineage>
</organism>
<dbReference type="Pfam" id="PF06527">
    <property type="entry name" value="TniQ"/>
    <property type="match status" value="1"/>
</dbReference>
<evidence type="ECO:0000313" key="4">
    <source>
        <dbReference type="Proteomes" id="UP001152658"/>
    </source>
</evidence>
<sequence>MFLKPIEGECVYGLVARHHAASALRSLREKNRHLLGRTDVRINPQLPCMITRISDVLNIESEQLLMDGTAYPIVISTLANDEDRTKLRNAMLSDSGTQIATLSRSASSQLHFNHVLKYCPQCSETDRKKFGHGVWYIMHQLHGVLICPIHRCWLINTPLDAEGINRRFELPPTPYDLPPIDNATSYESALKLSRFAYSWREFAKIHQPAPLYEAHNFWLRNHGYLTDKGQIRQSQLKQHLYCYWQPLFSTHNSLIPRDLAKFTFLYGLLSKSSNRHYLKHALLAAYFSESAAEYFEYPTEVPPTTINYAETGEPDSNKIIHLLKQGMSLRSVAAATGYSVNYIAATAERENVSFKHRFKQLNYALIDRIIRLAYRGMHRKEISRICKVSVGTVEQKINAIKGLAEWRRRLRFFTKRFEAREALRTYTKSHPDATRNQVKNGTNSYNWLFRHDKSWLNQHLPKRLPHKFYAATDWHKLDVAIAKEIHGTIHCAKSLSHVDRQLKNRPSLLAHRTQLPLSIAAAAKVLEKSK</sequence>
<dbReference type="Proteomes" id="UP001152658">
    <property type="component" value="Unassembled WGS sequence"/>
</dbReference>
<dbReference type="EMBL" id="CALYLK010000090">
    <property type="protein sequence ID" value="CAH8207230.1"/>
    <property type="molecule type" value="Genomic_DNA"/>
</dbReference>
<dbReference type="Pfam" id="PF15978">
    <property type="entry name" value="TnsD"/>
    <property type="match status" value="1"/>
</dbReference>
<accession>A0ABN8TMC4</accession>